<feature type="compositionally biased region" description="Polar residues" evidence="1">
    <location>
        <begin position="12"/>
        <end position="22"/>
    </location>
</feature>
<organism evidence="2 3">
    <name type="scientific">Paractinoplanes toevensis</name>
    <dbReference type="NCBI Taxonomy" id="571911"/>
    <lineage>
        <taxon>Bacteria</taxon>
        <taxon>Bacillati</taxon>
        <taxon>Actinomycetota</taxon>
        <taxon>Actinomycetes</taxon>
        <taxon>Micromonosporales</taxon>
        <taxon>Micromonosporaceae</taxon>
        <taxon>Paractinoplanes</taxon>
    </lineage>
</organism>
<sequence>MTVNGKSDRGQSQHADSTTVSKSRIDGAQRKGGAHVPTLSLDRVVTRQPGASSLTPNYVAPMGKTTTANSVIAFIDARRPGLKLGKKQLLLYFAQGHHLARRGDPLFAEPMYATDHGISVDDVPGGPAPQIDSEAIANTIGYVLIRYSALSPADLRTLIQASEPWRLARKNTDEPRIEWMWLTDWFRRPDETDDPDDERPNRAERVEAETHLASQGGH</sequence>
<feature type="compositionally biased region" description="Basic and acidic residues" evidence="1">
    <location>
        <begin position="198"/>
        <end position="210"/>
    </location>
</feature>
<name>A0A919T6E5_9ACTN</name>
<feature type="region of interest" description="Disordered" evidence="1">
    <location>
        <begin position="1"/>
        <end position="39"/>
    </location>
</feature>
<feature type="region of interest" description="Disordered" evidence="1">
    <location>
        <begin position="187"/>
        <end position="218"/>
    </location>
</feature>
<accession>A0A919T6E5</accession>
<protein>
    <recommendedName>
        <fullName evidence="4">Antitoxin SocA-like Panacea domain-containing protein</fullName>
    </recommendedName>
</protein>
<reference evidence="2 3" key="1">
    <citation type="submission" date="2021-03" db="EMBL/GenBank/DDBJ databases">
        <title>Whole genome shotgun sequence of Actinoplanes toevensis NBRC 105298.</title>
        <authorList>
            <person name="Komaki H."/>
            <person name="Tamura T."/>
        </authorList>
    </citation>
    <scope>NUCLEOTIDE SEQUENCE [LARGE SCALE GENOMIC DNA]</scope>
    <source>
        <strain evidence="2 3">NBRC 105298</strain>
    </source>
</reference>
<keyword evidence="3" id="KW-1185">Reference proteome</keyword>
<evidence type="ECO:0008006" key="4">
    <source>
        <dbReference type="Google" id="ProtNLM"/>
    </source>
</evidence>
<gene>
    <name evidence="2" type="ORF">Ato02nite_005130</name>
</gene>
<proteinExistence type="predicted"/>
<dbReference type="Proteomes" id="UP000677082">
    <property type="component" value="Unassembled WGS sequence"/>
</dbReference>
<evidence type="ECO:0000256" key="1">
    <source>
        <dbReference type="SAM" id="MobiDB-lite"/>
    </source>
</evidence>
<evidence type="ECO:0000313" key="3">
    <source>
        <dbReference type="Proteomes" id="UP000677082"/>
    </source>
</evidence>
<evidence type="ECO:0000313" key="2">
    <source>
        <dbReference type="EMBL" id="GIM88720.1"/>
    </source>
</evidence>
<dbReference type="EMBL" id="BOQN01000006">
    <property type="protein sequence ID" value="GIM88720.1"/>
    <property type="molecule type" value="Genomic_DNA"/>
</dbReference>
<dbReference type="AlphaFoldDB" id="A0A919T6E5"/>
<feature type="compositionally biased region" description="Basic and acidic residues" evidence="1">
    <location>
        <begin position="1"/>
        <end position="11"/>
    </location>
</feature>
<comment type="caution">
    <text evidence="2">The sequence shown here is derived from an EMBL/GenBank/DDBJ whole genome shotgun (WGS) entry which is preliminary data.</text>
</comment>